<evidence type="ECO:0000259" key="5">
    <source>
        <dbReference type="PROSITE" id="PS01124"/>
    </source>
</evidence>
<feature type="transmembrane region" description="Helical" evidence="4">
    <location>
        <begin position="98"/>
        <end position="117"/>
    </location>
</feature>
<feature type="transmembrane region" description="Helical" evidence="4">
    <location>
        <begin position="6"/>
        <end position="23"/>
    </location>
</feature>
<dbReference type="OrthoDB" id="9779074at2"/>
<protein>
    <submittedName>
        <fullName evidence="6">AraC family transcriptional regulator</fullName>
    </submittedName>
</protein>
<evidence type="ECO:0000256" key="4">
    <source>
        <dbReference type="SAM" id="Phobius"/>
    </source>
</evidence>
<reference evidence="6 7" key="1">
    <citation type="submission" date="2017-06" db="EMBL/GenBank/DDBJ databases">
        <title>Description of Avrilella dinanensis gen. nov. sp. nov.</title>
        <authorList>
            <person name="Leyer C."/>
            <person name="Sassi M."/>
            <person name="Minet J."/>
            <person name="Kayal S."/>
            <person name="Cattoir V."/>
        </authorList>
    </citation>
    <scope>NUCLEOTIDE SEQUENCE [LARGE SCALE GENOMIC DNA]</scope>
    <source>
        <strain evidence="6 7">UR159</strain>
    </source>
</reference>
<feature type="transmembrane region" description="Helical" evidence="4">
    <location>
        <begin position="123"/>
        <end position="145"/>
    </location>
</feature>
<dbReference type="Gene3D" id="1.10.10.60">
    <property type="entry name" value="Homeodomain-like"/>
    <property type="match status" value="2"/>
</dbReference>
<dbReference type="PANTHER" id="PTHR43280:SF29">
    <property type="entry name" value="ARAC-FAMILY TRANSCRIPTIONAL REGULATOR"/>
    <property type="match status" value="1"/>
</dbReference>
<evidence type="ECO:0000256" key="3">
    <source>
        <dbReference type="ARBA" id="ARBA00023163"/>
    </source>
</evidence>
<dbReference type="PANTHER" id="PTHR43280">
    <property type="entry name" value="ARAC-FAMILY TRANSCRIPTIONAL REGULATOR"/>
    <property type="match status" value="1"/>
</dbReference>
<proteinExistence type="predicted"/>
<keyword evidence="4" id="KW-0472">Membrane</keyword>
<sequence>MDFNSMVISFIVGGLLLLSFLHLTHATNVNKKANIYFGIFLFLWSTFWLDEMIIPEEYEKNSPIIITLRMLQYLVPLTFYMSVKFYTNPRYKYSKKDIWFLIAPSIFFILLLCKPKLNKSIFSLLYVCFFMSHSLFYTVLAYIKVKKHQKNIELFASDTESIDLRWIKYIIYSFIASALLILGYNLFFTADKLNIYINIYFLVVVYLVAHYSIKQKEIYPKGLNINETVINKVSQEERNDEEKIKRVDDRELETIQAAILTLMKEEQPYLDNELNLLKLAEKLNITSHQLSYVLNTGFGENFFYFINKYRVKKAEELLIDSKYDHLTMIAIGYESGFNSKTAFNTTFKKMTTYTPSEYKKNRSKL</sequence>
<dbReference type="GO" id="GO:0043565">
    <property type="term" value="F:sequence-specific DNA binding"/>
    <property type="evidence" value="ECO:0007669"/>
    <property type="project" value="InterPro"/>
</dbReference>
<keyword evidence="4" id="KW-1133">Transmembrane helix</keyword>
<dbReference type="InterPro" id="IPR018060">
    <property type="entry name" value="HTH_AraC"/>
</dbReference>
<name>A0A2M9R384_9FLAO</name>
<evidence type="ECO:0000313" key="6">
    <source>
        <dbReference type="EMBL" id="PJR03319.1"/>
    </source>
</evidence>
<keyword evidence="7" id="KW-1185">Reference proteome</keyword>
<keyword evidence="2" id="KW-0238">DNA-binding</keyword>
<evidence type="ECO:0000256" key="2">
    <source>
        <dbReference type="ARBA" id="ARBA00023125"/>
    </source>
</evidence>
<dbReference type="RefSeq" id="WP_100676888.1">
    <property type="nucleotide sequence ID" value="NZ_NIPO01000001.1"/>
</dbReference>
<feature type="transmembrane region" description="Helical" evidence="4">
    <location>
        <begin position="35"/>
        <end position="54"/>
    </location>
</feature>
<feature type="domain" description="HTH araC/xylS-type" evidence="5">
    <location>
        <begin position="253"/>
        <end position="361"/>
    </location>
</feature>
<evidence type="ECO:0000256" key="1">
    <source>
        <dbReference type="ARBA" id="ARBA00023015"/>
    </source>
</evidence>
<keyword evidence="3" id="KW-0804">Transcription</keyword>
<dbReference type="SUPFAM" id="SSF46689">
    <property type="entry name" value="Homeodomain-like"/>
    <property type="match status" value="1"/>
</dbReference>
<dbReference type="SMART" id="SM00342">
    <property type="entry name" value="HTH_ARAC"/>
    <property type="match status" value="1"/>
</dbReference>
<keyword evidence="4" id="KW-0812">Transmembrane</keyword>
<dbReference type="AlphaFoldDB" id="A0A2M9R384"/>
<dbReference type="Proteomes" id="UP000231960">
    <property type="component" value="Unassembled WGS sequence"/>
</dbReference>
<feature type="transmembrane region" description="Helical" evidence="4">
    <location>
        <begin position="66"/>
        <end position="86"/>
    </location>
</feature>
<dbReference type="Pfam" id="PF12833">
    <property type="entry name" value="HTH_18"/>
    <property type="match status" value="1"/>
</dbReference>
<organism evidence="6 7">
    <name type="scientific">Avrilella dinanensis</name>
    <dbReference type="NCBI Taxonomy" id="2008672"/>
    <lineage>
        <taxon>Bacteria</taxon>
        <taxon>Pseudomonadati</taxon>
        <taxon>Bacteroidota</taxon>
        <taxon>Flavobacteriia</taxon>
        <taxon>Flavobacteriales</taxon>
        <taxon>Flavobacteriaceae</taxon>
        <taxon>Avrilella</taxon>
    </lineage>
</organism>
<dbReference type="GO" id="GO:0003700">
    <property type="term" value="F:DNA-binding transcription factor activity"/>
    <property type="evidence" value="ECO:0007669"/>
    <property type="project" value="InterPro"/>
</dbReference>
<feature type="transmembrane region" description="Helical" evidence="4">
    <location>
        <begin position="193"/>
        <end position="213"/>
    </location>
</feature>
<comment type="caution">
    <text evidence="6">The sequence shown here is derived from an EMBL/GenBank/DDBJ whole genome shotgun (WGS) entry which is preliminary data.</text>
</comment>
<feature type="transmembrane region" description="Helical" evidence="4">
    <location>
        <begin position="166"/>
        <end position="187"/>
    </location>
</feature>
<dbReference type="PROSITE" id="PS01124">
    <property type="entry name" value="HTH_ARAC_FAMILY_2"/>
    <property type="match status" value="1"/>
</dbReference>
<evidence type="ECO:0000313" key="7">
    <source>
        <dbReference type="Proteomes" id="UP000231960"/>
    </source>
</evidence>
<dbReference type="InterPro" id="IPR009057">
    <property type="entry name" value="Homeodomain-like_sf"/>
</dbReference>
<keyword evidence="1" id="KW-0805">Transcription regulation</keyword>
<dbReference type="EMBL" id="NIPO01000001">
    <property type="protein sequence ID" value="PJR03319.1"/>
    <property type="molecule type" value="Genomic_DNA"/>
</dbReference>
<accession>A0A2M9R384</accession>
<gene>
    <name evidence="6" type="ORF">CDL10_01495</name>
</gene>